<accession>A0A0D2G2P4</accession>
<evidence type="ECO:0000313" key="2">
    <source>
        <dbReference type="Proteomes" id="UP000053617"/>
    </source>
</evidence>
<sequence length="178" mass="19698">MRGECPAKLAAVTGGLPDDVDAQVYIAAVKIKRYVDGLMDARYALNRRHLFMLTGSTRVGVKLVDALTPFNAVHPKLDRRVWEYGFVKNALFPEEARSLKVDGSGGKEFIDLLENKIIDDVVPDFLGDDALLFSYTANIARPGNSPTHMHTDQITIRPPLGSVAASMNWMYFLDDVGE</sequence>
<dbReference type="AlphaFoldDB" id="A0A0D2G2P4"/>
<keyword evidence="2" id="KW-1185">Reference proteome</keyword>
<proteinExistence type="predicted"/>
<reference evidence="1 2" key="1">
    <citation type="submission" date="2015-01" db="EMBL/GenBank/DDBJ databases">
        <title>The Genome Sequence of Rhinocladiella mackenzie CBS 650.93.</title>
        <authorList>
            <consortium name="The Broad Institute Genomics Platform"/>
            <person name="Cuomo C."/>
            <person name="de Hoog S."/>
            <person name="Gorbushina A."/>
            <person name="Stielow B."/>
            <person name="Teixiera M."/>
            <person name="Abouelleil A."/>
            <person name="Chapman S.B."/>
            <person name="Priest M."/>
            <person name="Young S.K."/>
            <person name="Wortman J."/>
            <person name="Nusbaum C."/>
            <person name="Birren B."/>
        </authorList>
    </citation>
    <scope>NUCLEOTIDE SEQUENCE [LARGE SCALE GENOMIC DNA]</scope>
    <source>
        <strain evidence="1 2">CBS 650.93</strain>
    </source>
</reference>
<dbReference type="VEuPathDB" id="FungiDB:Z518_03479"/>
<dbReference type="SUPFAM" id="SSF51197">
    <property type="entry name" value="Clavaminate synthase-like"/>
    <property type="match status" value="1"/>
</dbReference>
<dbReference type="OrthoDB" id="445007at2759"/>
<organism evidence="1 2">
    <name type="scientific">Rhinocladiella mackenziei CBS 650.93</name>
    <dbReference type="NCBI Taxonomy" id="1442369"/>
    <lineage>
        <taxon>Eukaryota</taxon>
        <taxon>Fungi</taxon>
        <taxon>Dikarya</taxon>
        <taxon>Ascomycota</taxon>
        <taxon>Pezizomycotina</taxon>
        <taxon>Eurotiomycetes</taxon>
        <taxon>Chaetothyriomycetidae</taxon>
        <taxon>Chaetothyriales</taxon>
        <taxon>Herpotrichiellaceae</taxon>
        <taxon>Rhinocladiella</taxon>
    </lineage>
</organism>
<gene>
    <name evidence="1" type="ORF">Z518_03479</name>
</gene>
<dbReference type="HOGENOM" id="CLU_1511397_0_0_1"/>
<protein>
    <submittedName>
        <fullName evidence="1">Rhinocladiella mackenziei CBS 650.93 unplaced genomic scaffold supercont1.2, whole genome shotgun sequence</fullName>
    </submittedName>
</protein>
<dbReference type="Gene3D" id="2.60.120.620">
    <property type="entry name" value="q2cbj1_9rhob like domain"/>
    <property type="match status" value="1"/>
</dbReference>
<evidence type="ECO:0000313" key="1">
    <source>
        <dbReference type="EMBL" id="KIX08822.1"/>
    </source>
</evidence>
<dbReference type="GeneID" id="25291550"/>
<dbReference type="Proteomes" id="UP000053617">
    <property type="component" value="Unassembled WGS sequence"/>
</dbReference>
<dbReference type="STRING" id="1442369.A0A0D2G2P4"/>
<dbReference type="RefSeq" id="XP_013275958.1">
    <property type="nucleotide sequence ID" value="XM_013420504.1"/>
</dbReference>
<dbReference type="EMBL" id="KN847476">
    <property type="protein sequence ID" value="KIX08822.1"/>
    <property type="molecule type" value="Genomic_DNA"/>
</dbReference>
<name>A0A0D2G2P4_9EURO</name>